<dbReference type="AlphaFoldDB" id="A0A285UTG3"/>
<organism evidence="1 2">
    <name type="scientific">Rhizobium subbaraonis</name>
    <dbReference type="NCBI Taxonomy" id="908946"/>
    <lineage>
        <taxon>Bacteria</taxon>
        <taxon>Pseudomonadati</taxon>
        <taxon>Pseudomonadota</taxon>
        <taxon>Alphaproteobacteria</taxon>
        <taxon>Hyphomicrobiales</taxon>
        <taxon>Rhizobiaceae</taxon>
        <taxon>Rhizobium/Agrobacterium group</taxon>
        <taxon>Rhizobium</taxon>
    </lineage>
</organism>
<dbReference type="RefSeq" id="WP_176526822.1">
    <property type="nucleotide sequence ID" value="NZ_OBQD01000013.1"/>
</dbReference>
<name>A0A285UTG3_9HYPH</name>
<proteinExistence type="predicted"/>
<keyword evidence="2" id="KW-1185">Reference proteome</keyword>
<evidence type="ECO:0000313" key="1">
    <source>
        <dbReference type="EMBL" id="SOC44668.1"/>
    </source>
</evidence>
<gene>
    <name evidence="1" type="ORF">SAMN05892877_11351</name>
</gene>
<reference evidence="1 2" key="1">
    <citation type="submission" date="2017-08" db="EMBL/GenBank/DDBJ databases">
        <authorList>
            <person name="de Groot N.N."/>
        </authorList>
    </citation>
    <scope>NUCLEOTIDE SEQUENCE [LARGE SCALE GENOMIC DNA]</scope>
    <source>
        <strain evidence="1 2">JC85</strain>
    </source>
</reference>
<dbReference type="Proteomes" id="UP000219167">
    <property type="component" value="Unassembled WGS sequence"/>
</dbReference>
<evidence type="ECO:0000313" key="2">
    <source>
        <dbReference type="Proteomes" id="UP000219167"/>
    </source>
</evidence>
<protein>
    <submittedName>
        <fullName evidence="1">Uncharacterized protein</fullName>
    </submittedName>
</protein>
<sequence>MQTDSIEKALAEVAACRALRERQLALRAENQRKLEAVAKPLYVLKSKKQLELRLQ</sequence>
<dbReference type="EMBL" id="OBQD01000013">
    <property type="protein sequence ID" value="SOC44668.1"/>
    <property type="molecule type" value="Genomic_DNA"/>
</dbReference>
<accession>A0A285UTG3</accession>